<evidence type="ECO:0000256" key="1">
    <source>
        <dbReference type="SAM" id="Phobius"/>
    </source>
</evidence>
<keyword evidence="1" id="KW-1133">Transmembrane helix</keyword>
<name>A0ABV7B5J0_9GAMM</name>
<dbReference type="SUPFAM" id="SSF53649">
    <property type="entry name" value="Alkaline phosphatase-like"/>
    <property type="match status" value="1"/>
</dbReference>
<feature type="transmembrane region" description="Helical" evidence="1">
    <location>
        <begin position="137"/>
        <end position="160"/>
    </location>
</feature>
<gene>
    <name evidence="2" type="ORF">ACFODV_10575</name>
</gene>
<organism evidence="2 3">
    <name type="scientific">Halomonas tibetensis</name>
    <dbReference type="NCBI Taxonomy" id="2259590"/>
    <lineage>
        <taxon>Bacteria</taxon>
        <taxon>Pseudomonadati</taxon>
        <taxon>Pseudomonadota</taxon>
        <taxon>Gammaproteobacteria</taxon>
        <taxon>Oceanospirillales</taxon>
        <taxon>Halomonadaceae</taxon>
        <taxon>Halomonas</taxon>
    </lineage>
</organism>
<comment type="caution">
    <text evidence="2">The sequence shown here is derived from an EMBL/GenBank/DDBJ whole genome shotgun (WGS) entry which is preliminary data.</text>
</comment>
<accession>A0ABV7B5J0</accession>
<sequence>MLRLLGVAVLLNLLLLLPLWLRFGEISTRWVALEAVLIGALVLLLPAGRLGWLRPLLTLIVLVAVLVGFGDVATHLAFGRSLNLYLDVPLLRSVFHLLEGNLGIWAAWAASLTALLVIGFGGWALNCGLRIGQQQSPGVAVALVAVLLVVASTALMAAQWHHHRWLPVARAPAMDTLRFQGQQLVDTHRAHRDFSSRMAAAPTQATALPGLTGRDVLLVFVESYGASALRDPRFSEVVVPRLEEMAQRLEAAGLSVATGMLDAPIRGGQSWLAHASSLGGLEIDNSLWYRLMLESGRPTLVDDFRATGHRTLTVMPAITMAWPEGVAYGFDEIHAAADIDYAGPPLNWVTMPDQFTLHHFEQRIRGPAVEPLFAQIALISSHAPWTPIIPVLDNWDDVGDGSIFYRWEEAGDPPDVLWQDMERVRDHYALSIDYALHASARWAEAFVDDDTLLILLGDHPPAPLIVGDDAGFGVPVHVISGDARLLDPFLARGFVPGMLPGTGEASAGLDALRGWLHEDFGR</sequence>
<feature type="transmembrane region" description="Helical" evidence="1">
    <location>
        <begin position="34"/>
        <end position="52"/>
    </location>
</feature>
<protein>
    <submittedName>
        <fullName evidence="2">Alkaline phosphatase</fullName>
    </submittedName>
</protein>
<keyword evidence="1" id="KW-0812">Transmembrane</keyword>
<reference evidence="3" key="1">
    <citation type="journal article" date="2019" name="Int. J. Syst. Evol. Microbiol.">
        <title>The Global Catalogue of Microorganisms (GCM) 10K type strain sequencing project: providing services to taxonomists for standard genome sequencing and annotation.</title>
        <authorList>
            <consortium name="The Broad Institute Genomics Platform"/>
            <consortium name="The Broad Institute Genome Sequencing Center for Infectious Disease"/>
            <person name="Wu L."/>
            <person name="Ma J."/>
        </authorList>
    </citation>
    <scope>NUCLEOTIDE SEQUENCE [LARGE SCALE GENOMIC DNA]</scope>
    <source>
        <strain evidence="3">KCTC 52660</strain>
    </source>
</reference>
<feature type="transmembrane region" description="Helical" evidence="1">
    <location>
        <begin position="59"/>
        <end position="82"/>
    </location>
</feature>
<dbReference type="InterPro" id="IPR017850">
    <property type="entry name" value="Alkaline_phosphatase_core_sf"/>
</dbReference>
<evidence type="ECO:0000313" key="3">
    <source>
        <dbReference type="Proteomes" id="UP001595386"/>
    </source>
</evidence>
<keyword evidence="1" id="KW-0472">Membrane</keyword>
<dbReference type="EMBL" id="JBHRSQ010000013">
    <property type="protein sequence ID" value="MFC2992475.1"/>
    <property type="molecule type" value="Genomic_DNA"/>
</dbReference>
<evidence type="ECO:0000313" key="2">
    <source>
        <dbReference type="EMBL" id="MFC2992475.1"/>
    </source>
</evidence>
<feature type="transmembrane region" description="Helical" evidence="1">
    <location>
        <begin position="102"/>
        <end position="125"/>
    </location>
</feature>
<dbReference type="RefSeq" id="WP_379758809.1">
    <property type="nucleotide sequence ID" value="NZ_JBHRSQ010000013.1"/>
</dbReference>
<keyword evidence="3" id="KW-1185">Reference proteome</keyword>
<dbReference type="Proteomes" id="UP001595386">
    <property type="component" value="Unassembled WGS sequence"/>
</dbReference>
<dbReference type="Gene3D" id="3.40.720.10">
    <property type="entry name" value="Alkaline Phosphatase, subunit A"/>
    <property type="match status" value="1"/>
</dbReference>
<proteinExistence type="predicted"/>